<proteinExistence type="predicted"/>
<dbReference type="VEuPathDB" id="FungiDB:RhiirFUN_005695"/>
<evidence type="ECO:0000313" key="4">
    <source>
        <dbReference type="Proteomes" id="UP000018888"/>
    </source>
</evidence>
<name>A0A2P4PJW9_RHIID</name>
<dbReference type="InterPro" id="IPR058524">
    <property type="entry name" value="DUF8211"/>
</dbReference>
<protein>
    <recommendedName>
        <fullName evidence="2">DUF8211 domain-containing protein</fullName>
    </recommendedName>
</protein>
<sequence length="447" mass="51252">MIETKGLSILPRPCEVPCPIVMFNKRYGCGLHFFHKYPAAIAFVRNEHGDFTCSNQHQNKQFHANLTFDRWIKKESKSIFSSRTGISYNSKYVVCNSNRKLRPGRTHIYHKLMNNFQLTPSPNLRTAKKQQIRFERSCHRILSQEVTKPGAVSSTSTKLATAKKGRFLFLPSQKFTTPLKHLRYKKTVDIPKQKDYNFTIPHYFGTNTNTTSRPKATSNFSIATATTSASVLNNEILYTVAPYNPTPDMFIPLKYRDIIPPDPIYDHFGSFIALALGNDTHDERLRKADDAKFTARIDELTVEGEASRVRYQQHLEERSKEITDLIIQEDIRIHDLALYHGTSSKNKKKSKKKKLLQSEIDSFFINYPGVLAPLSLKCITTRSVFFYKDNTLPTESSTSDDTKEIEYRPSKHNDRNFDNNSSSYGIRKRSRLDTPLALDSEQAGSSK</sequence>
<reference evidence="3 4" key="1">
    <citation type="journal article" date="2013" name="Proc. Natl. Acad. Sci. U.S.A.">
        <title>Genome of an arbuscular mycorrhizal fungus provides insight into the oldest plant symbiosis.</title>
        <authorList>
            <person name="Tisserant E."/>
            <person name="Malbreil M."/>
            <person name="Kuo A."/>
            <person name="Kohler A."/>
            <person name="Symeonidi A."/>
            <person name="Balestrini R."/>
            <person name="Charron P."/>
            <person name="Duensing N."/>
            <person name="Frei Dit Frey N."/>
            <person name="Gianinazzi-Pearson V."/>
            <person name="Gilbert L.B."/>
            <person name="Handa Y."/>
            <person name="Herr J.R."/>
            <person name="Hijri M."/>
            <person name="Koul R."/>
            <person name="Kawaguchi M."/>
            <person name="Krajinski F."/>
            <person name="Lammers P.J."/>
            <person name="Masclaux F.G."/>
            <person name="Murat C."/>
            <person name="Morin E."/>
            <person name="Ndikumana S."/>
            <person name="Pagni M."/>
            <person name="Petitpierre D."/>
            <person name="Requena N."/>
            <person name="Rosikiewicz P."/>
            <person name="Riley R."/>
            <person name="Saito K."/>
            <person name="San Clemente H."/>
            <person name="Shapiro H."/>
            <person name="van Tuinen D."/>
            <person name="Becard G."/>
            <person name="Bonfante P."/>
            <person name="Paszkowski U."/>
            <person name="Shachar-Hill Y.Y."/>
            <person name="Tuskan G.A."/>
            <person name="Young P.W."/>
            <person name="Sanders I.R."/>
            <person name="Henrissat B."/>
            <person name="Rensing S.A."/>
            <person name="Grigoriev I.V."/>
            <person name="Corradi N."/>
            <person name="Roux C."/>
            <person name="Martin F."/>
        </authorList>
    </citation>
    <scope>NUCLEOTIDE SEQUENCE [LARGE SCALE GENOMIC DNA]</scope>
    <source>
        <strain evidence="3 4">DAOM 197198</strain>
    </source>
</reference>
<organism evidence="3 4">
    <name type="scientific">Rhizophagus irregularis (strain DAOM 181602 / DAOM 197198 / MUCL 43194)</name>
    <name type="common">Arbuscular mycorrhizal fungus</name>
    <name type="synonym">Glomus intraradices</name>
    <dbReference type="NCBI Taxonomy" id="747089"/>
    <lineage>
        <taxon>Eukaryota</taxon>
        <taxon>Fungi</taxon>
        <taxon>Fungi incertae sedis</taxon>
        <taxon>Mucoromycota</taxon>
        <taxon>Glomeromycotina</taxon>
        <taxon>Glomeromycetes</taxon>
        <taxon>Glomerales</taxon>
        <taxon>Glomeraceae</taxon>
        <taxon>Rhizophagus</taxon>
    </lineage>
</organism>
<keyword evidence="4" id="KW-1185">Reference proteome</keyword>
<dbReference type="AlphaFoldDB" id="A0A2P4PJW9"/>
<evidence type="ECO:0000259" key="2">
    <source>
        <dbReference type="Pfam" id="PF26638"/>
    </source>
</evidence>
<evidence type="ECO:0000256" key="1">
    <source>
        <dbReference type="SAM" id="MobiDB-lite"/>
    </source>
</evidence>
<feature type="domain" description="DUF8211" evidence="2">
    <location>
        <begin position="63"/>
        <end position="200"/>
    </location>
</feature>
<dbReference type="Proteomes" id="UP000018888">
    <property type="component" value="Unassembled WGS sequence"/>
</dbReference>
<feature type="compositionally biased region" description="Basic and acidic residues" evidence="1">
    <location>
        <begin position="400"/>
        <end position="417"/>
    </location>
</feature>
<accession>A0A2P4PJW9</accession>
<gene>
    <name evidence="3" type="ORF">GLOIN_2v1844588</name>
</gene>
<reference evidence="3 4" key="2">
    <citation type="journal article" date="2018" name="New Phytol.">
        <title>High intraspecific genome diversity in the model arbuscular mycorrhizal symbiont Rhizophagus irregularis.</title>
        <authorList>
            <person name="Chen E.C.H."/>
            <person name="Morin E."/>
            <person name="Beaudet D."/>
            <person name="Noel J."/>
            <person name="Yildirir G."/>
            <person name="Ndikumana S."/>
            <person name="Charron P."/>
            <person name="St-Onge C."/>
            <person name="Giorgi J."/>
            <person name="Kruger M."/>
            <person name="Marton T."/>
            <person name="Ropars J."/>
            <person name="Grigoriev I.V."/>
            <person name="Hainaut M."/>
            <person name="Henrissat B."/>
            <person name="Roux C."/>
            <person name="Martin F."/>
            <person name="Corradi N."/>
        </authorList>
    </citation>
    <scope>NUCLEOTIDE SEQUENCE [LARGE SCALE GENOMIC DNA]</scope>
    <source>
        <strain evidence="3 4">DAOM 197198</strain>
    </source>
</reference>
<evidence type="ECO:0000313" key="3">
    <source>
        <dbReference type="EMBL" id="POG65685.1"/>
    </source>
</evidence>
<dbReference type="Pfam" id="PF26638">
    <property type="entry name" value="DUF8211"/>
    <property type="match status" value="1"/>
</dbReference>
<dbReference type="EMBL" id="AUPC02000208">
    <property type="protein sequence ID" value="POG65685.1"/>
    <property type="molecule type" value="Genomic_DNA"/>
</dbReference>
<feature type="region of interest" description="Disordered" evidence="1">
    <location>
        <begin position="394"/>
        <end position="447"/>
    </location>
</feature>
<comment type="caution">
    <text evidence="3">The sequence shown here is derived from an EMBL/GenBank/DDBJ whole genome shotgun (WGS) entry which is preliminary data.</text>
</comment>